<dbReference type="GO" id="GO:0016787">
    <property type="term" value="F:hydrolase activity"/>
    <property type="evidence" value="ECO:0007669"/>
    <property type="project" value="UniProtKB-KW"/>
</dbReference>
<dbReference type="Gene3D" id="3.40.1660.10">
    <property type="entry name" value="EreA-like (biosynthetic domain)"/>
    <property type="match status" value="1"/>
</dbReference>
<evidence type="ECO:0000313" key="4">
    <source>
        <dbReference type="Proteomes" id="UP000588604"/>
    </source>
</evidence>
<keyword evidence="3" id="KW-0378">Hydrolase</keyword>
<dbReference type="Gene3D" id="1.20.1440.30">
    <property type="entry name" value="Biosynthetic Protein domain"/>
    <property type="match status" value="1"/>
</dbReference>
<dbReference type="CDD" id="cd14728">
    <property type="entry name" value="Ere-like"/>
    <property type="match status" value="1"/>
</dbReference>
<dbReference type="PANTHER" id="PTHR31299">
    <property type="entry name" value="ESTERASE, PUTATIVE (AFU_ORTHOLOGUE AFUA_1G05850)-RELATED"/>
    <property type="match status" value="1"/>
</dbReference>
<evidence type="ECO:0000313" key="3">
    <source>
        <dbReference type="EMBL" id="MBB6328517.1"/>
    </source>
</evidence>
<proteinExistence type="predicted"/>
<name>A0A841MSJ5_9BACT</name>
<dbReference type="Gene3D" id="3.30.1870.10">
    <property type="entry name" value="EreA-like, domain 2"/>
    <property type="match status" value="1"/>
</dbReference>
<dbReference type="RefSeq" id="WP_184497682.1">
    <property type="nucleotide sequence ID" value="NZ_JACIJO010000004.1"/>
</dbReference>
<comment type="caution">
    <text evidence="3">The sequence shown here is derived from an EMBL/GenBank/DDBJ whole genome shotgun (WGS) entry which is preliminary data.</text>
</comment>
<gene>
    <name evidence="3" type="ORF">FHS59_004173</name>
</gene>
<dbReference type="Proteomes" id="UP000588604">
    <property type="component" value="Unassembled WGS sequence"/>
</dbReference>
<evidence type="ECO:0000256" key="2">
    <source>
        <dbReference type="SAM" id="SignalP"/>
    </source>
</evidence>
<evidence type="ECO:0000256" key="1">
    <source>
        <dbReference type="SAM" id="Coils"/>
    </source>
</evidence>
<organism evidence="3 4">
    <name type="scientific">Algoriphagus iocasae</name>
    <dbReference type="NCBI Taxonomy" id="1836499"/>
    <lineage>
        <taxon>Bacteria</taxon>
        <taxon>Pseudomonadati</taxon>
        <taxon>Bacteroidota</taxon>
        <taxon>Cytophagia</taxon>
        <taxon>Cytophagales</taxon>
        <taxon>Cyclobacteriaceae</taxon>
        <taxon>Algoriphagus</taxon>
    </lineage>
</organism>
<dbReference type="InterPro" id="IPR052036">
    <property type="entry name" value="Hydrolase/PRTase-associated"/>
</dbReference>
<sequence>MKSKILLFLLFFSSISFDSFCQSLTDYQERELENLAQNIQVNDHYSNGKWEPVLKAVNQKSIVLLGESNHGSKEIFLTRNELIQELHQQLGFEVLLFESGFGEVGVIENQKESLSAIEMTHGFFSGWRTKEFEQLMAYVKENDISIGGFDVQKTGNNFNAFLKELINKRSIDTLKFYDLEQRYNLQKGLLTSNNAIYDSLKDTTKELIDDYQSLLNQLKDDNDEDFGSDEFLAQRTIENRINYLQYFLEFTRSKDWNKRWKDRDSLMALNVEWLIENRYKNKKVIIVAHNYHIAKFNEKEEVMGEFLSKKYAEEMYVLGAFVGSGKYSDNSGKEVEMKPIEQNGLDIKELILALNGHVNFIDIPKKETDASNFLFHEMLINDTFINLNGSKKLVPSRHFDGLLLIDKSTIPEN</sequence>
<dbReference type="Pfam" id="PF05139">
    <property type="entry name" value="Erythro_esteras"/>
    <property type="match status" value="1"/>
</dbReference>
<feature type="chain" id="PRO_5032369739" evidence="2">
    <location>
        <begin position="22"/>
        <end position="413"/>
    </location>
</feature>
<dbReference type="EC" id="3.1.1.-" evidence="3"/>
<keyword evidence="2" id="KW-0732">Signal</keyword>
<keyword evidence="4" id="KW-1185">Reference proteome</keyword>
<protein>
    <submittedName>
        <fullName evidence="3">Erythromycin esterase</fullName>
        <ecNumber evidence="3">3.1.1.-</ecNumber>
    </submittedName>
</protein>
<dbReference type="EMBL" id="JACIJO010000004">
    <property type="protein sequence ID" value="MBB6328517.1"/>
    <property type="molecule type" value="Genomic_DNA"/>
</dbReference>
<keyword evidence="1" id="KW-0175">Coiled coil</keyword>
<accession>A0A841MSJ5</accession>
<feature type="coiled-coil region" evidence="1">
    <location>
        <begin position="197"/>
        <end position="224"/>
    </location>
</feature>
<dbReference type="InterPro" id="IPR007815">
    <property type="entry name" value="Emycin_Estase"/>
</dbReference>
<dbReference type="PANTHER" id="PTHR31299:SF0">
    <property type="entry name" value="ESTERASE, PUTATIVE (AFU_ORTHOLOGUE AFUA_1G05850)-RELATED"/>
    <property type="match status" value="1"/>
</dbReference>
<dbReference type="SUPFAM" id="SSF159501">
    <property type="entry name" value="EreA/ChaN-like"/>
    <property type="match status" value="1"/>
</dbReference>
<feature type="signal peptide" evidence="2">
    <location>
        <begin position="1"/>
        <end position="21"/>
    </location>
</feature>
<reference evidence="3 4" key="1">
    <citation type="submission" date="2020-08" db="EMBL/GenBank/DDBJ databases">
        <title>Genomic Encyclopedia of Type Strains, Phase IV (KMG-IV): sequencing the most valuable type-strain genomes for metagenomic binning, comparative biology and taxonomic classification.</title>
        <authorList>
            <person name="Goeker M."/>
        </authorList>
    </citation>
    <scope>NUCLEOTIDE SEQUENCE [LARGE SCALE GENOMIC DNA]</scope>
    <source>
        <strain evidence="3 4">DSM 102044</strain>
    </source>
</reference>
<dbReference type="GO" id="GO:0046677">
    <property type="term" value="P:response to antibiotic"/>
    <property type="evidence" value="ECO:0007669"/>
    <property type="project" value="InterPro"/>
</dbReference>
<dbReference type="AlphaFoldDB" id="A0A841MSJ5"/>